<dbReference type="GO" id="GO:0008076">
    <property type="term" value="C:voltage-gated potassium channel complex"/>
    <property type="evidence" value="ECO:0007669"/>
    <property type="project" value="InterPro"/>
</dbReference>
<dbReference type="RefSeq" id="WP_081134299.1">
    <property type="nucleotide sequence ID" value="NZ_CP022930.1"/>
</dbReference>
<accession>A0A5N0YQW6</accession>
<feature type="transmembrane region" description="Helical" evidence="8">
    <location>
        <begin position="78"/>
        <end position="99"/>
    </location>
</feature>
<dbReference type="PANTHER" id="PTHR11537:SF254">
    <property type="entry name" value="POTASSIUM VOLTAGE-GATED CHANNEL PROTEIN SHAB"/>
    <property type="match status" value="1"/>
</dbReference>
<evidence type="ECO:0000256" key="8">
    <source>
        <dbReference type="SAM" id="Phobius"/>
    </source>
</evidence>
<dbReference type="GeneID" id="56741765"/>
<dbReference type="Pfam" id="PF07885">
    <property type="entry name" value="Ion_trans_2"/>
    <property type="match status" value="1"/>
</dbReference>
<dbReference type="Gene3D" id="1.10.287.70">
    <property type="match status" value="1"/>
</dbReference>
<evidence type="ECO:0000256" key="3">
    <source>
        <dbReference type="ARBA" id="ARBA00022692"/>
    </source>
</evidence>
<feature type="domain" description="Potassium channel" evidence="9">
    <location>
        <begin position="30"/>
        <end position="100"/>
    </location>
</feature>
<dbReference type="AlphaFoldDB" id="A0A5N0YQW6"/>
<dbReference type="InterPro" id="IPR028325">
    <property type="entry name" value="VG_K_chnl"/>
</dbReference>
<keyword evidence="4 8" id="KW-1133">Transmembrane helix</keyword>
<keyword evidence="6 8" id="KW-0472">Membrane</keyword>
<keyword evidence="2" id="KW-0813">Transport</keyword>
<evidence type="ECO:0000256" key="5">
    <source>
        <dbReference type="ARBA" id="ARBA00023065"/>
    </source>
</evidence>
<keyword evidence="3 8" id="KW-0812">Transmembrane</keyword>
<evidence type="ECO:0000256" key="4">
    <source>
        <dbReference type="ARBA" id="ARBA00022989"/>
    </source>
</evidence>
<evidence type="ECO:0000256" key="1">
    <source>
        <dbReference type="ARBA" id="ARBA00004141"/>
    </source>
</evidence>
<keyword evidence="7 10" id="KW-0407">Ion channel</keyword>
<name>A0A5N0YQW6_9ENTE</name>
<evidence type="ECO:0000313" key="10">
    <source>
        <dbReference type="EMBL" id="KAA9204678.1"/>
    </source>
</evidence>
<dbReference type="InterPro" id="IPR013099">
    <property type="entry name" value="K_chnl_dom"/>
</dbReference>
<dbReference type="PANTHER" id="PTHR11537">
    <property type="entry name" value="VOLTAGE-GATED POTASSIUM CHANNEL"/>
    <property type="match status" value="1"/>
</dbReference>
<dbReference type="GO" id="GO:0005249">
    <property type="term" value="F:voltage-gated potassium channel activity"/>
    <property type="evidence" value="ECO:0007669"/>
    <property type="project" value="InterPro"/>
</dbReference>
<dbReference type="Proteomes" id="UP000326078">
    <property type="component" value="Unassembled WGS sequence"/>
</dbReference>
<evidence type="ECO:0000313" key="11">
    <source>
        <dbReference type="Proteomes" id="UP000326078"/>
    </source>
</evidence>
<dbReference type="SUPFAM" id="SSF81324">
    <property type="entry name" value="Voltage-gated potassium channels"/>
    <property type="match status" value="1"/>
</dbReference>
<evidence type="ECO:0000256" key="2">
    <source>
        <dbReference type="ARBA" id="ARBA00022448"/>
    </source>
</evidence>
<reference evidence="10 11" key="1">
    <citation type="submission" date="2019-09" db="EMBL/GenBank/DDBJ databases">
        <title>Vancomyinc resistant enterococci isolated from farm animals in Switzerland.</title>
        <authorList>
            <person name="Stevens M.J.A."/>
            <person name="Stephan R."/>
            <person name="Morach M."/>
            <person name="Nuesch-Inderbinen M."/>
        </authorList>
    </citation>
    <scope>NUCLEOTIDE SEQUENCE [LARGE SCALE GENOMIC DNA]</scope>
    <source>
        <strain evidence="10 11">GH27</strain>
    </source>
</reference>
<evidence type="ECO:0000259" key="9">
    <source>
        <dbReference type="Pfam" id="PF07885"/>
    </source>
</evidence>
<evidence type="ECO:0000256" key="7">
    <source>
        <dbReference type="ARBA" id="ARBA00023303"/>
    </source>
</evidence>
<evidence type="ECO:0000256" key="6">
    <source>
        <dbReference type="ARBA" id="ARBA00023136"/>
    </source>
</evidence>
<comment type="subcellular location">
    <subcellularLocation>
        <location evidence="1">Membrane</location>
        <topology evidence="1">Multi-pass membrane protein</topology>
    </subcellularLocation>
</comment>
<organism evidence="10 11">
    <name type="scientific">Enterococcus durans</name>
    <dbReference type="NCBI Taxonomy" id="53345"/>
    <lineage>
        <taxon>Bacteria</taxon>
        <taxon>Bacillati</taxon>
        <taxon>Bacillota</taxon>
        <taxon>Bacilli</taxon>
        <taxon>Lactobacillales</taxon>
        <taxon>Enterococcaceae</taxon>
        <taxon>Enterococcus</taxon>
    </lineage>
</organism>
<proteinExistence type="predicted"/>
<gene>
    <name evidence="10" type="ORF">F6X95_10515</name>
</gene>
<dbReference type="GO" id="GO:0001508">
    <property type="term" value="P:action potential"/>
    <property type="evidence" value="ECO:0007669"/>
    <property type="project" value="TreeGrafter"/>
</dbReference>
<keyword evidence="5" id="KW-0406">Ion transport</keyword>
<feature type="transmembrane region" description="Helical" evidence="8">
    <location>
        <begin position="26"/>
        <end position="45"/>
    </location>
</feature>
<sequence>MMFLFRATLKLFQTFFSILRKEEMRALLSVMLITLTIGTFCFSFLEKVSLFDSFYWSFITLTTIGFGDIHPVTVLGKLFTILYATFGLGIMSIFISILVKNYVHTYDSRHHNH</sequence>
<protein>
    <submittedName>
        <fullName evidence="10">Two pore domain potassium channel family protein</fullName>
    </submittedName>
</protein>
<dbReference type="EMBL" id="VYUT01000015">
    <property type="protein sequence ID" value="KAA9204678.1"/>
    <property type="molecule type" value="Genomic_DNA"/>
</dbReference>
<comment type="caution">
    <text evidence="10">The sequence shown here is derived from an EMBL/GenBank/DDBJ whole genome shotgun (WGS) entry which is preliminary data.</text>
</comment>